<proteinExistence type="predicted"/>
<keyword evidence="4" id="KW-1185">Reference proteome</keyword>
<dbReference type="PaxDb" id="3880-AET03560"/>
<name>G7L8M6_MEDTR</name>
<keyword evidence="1" id="KW-1133">Transmembrane helix</keyword>
<reference evidence="2 4" key="1">
    <citation type="journal article" date="2011" name="Nature">
        <title>The Medicago genome provides insight into the evolution of rhizobial symbioses.</title>
        <authorList>
            <person name="Young N.D."/>
            <person name="Debelle F."/>
            <person name="Oldroyd G.E."/>
            <person name="Geurts R."/>
            <person name="Cannon S.B."/>
            <person name="Udvardi M.K."/>
            <person name="Benedito V.A."/>
            <person name="Mayer K.F."/>
            <person name="Gouzy J."/>
            <person name="Schoof H."/>
            <person name="Van de Peer Y."/>
            <person name="Proost S."/>
            <person name="Cook D.R."/>
            <person name="Meyers B.C."/>
            <person name="Spannagl M."/>
            <person name="Cheung F."/>
            <person name="De Mita S."/>
            <person name="Krishnakumar V."/>
            <person name="Gundlach H."/>
            <person name="Zhou S."/>
            <person name="Mudge J."/>
            <person name="Bharti A.K."/>
            <person name="Murray J.D."/>
            <person name="Naoumkina M.A."/>
            <person name="Rosen B."/>
            <person name="Silverstein K.A."/>
            <person name="Tang H."/>
            <person name="Rombauts S."/>
            <person name="Zhao P.X."/>
            <person name="Zhou P."/>
            <person name="Barbe V."/>
            <person name="Bardou P."/>
            <person name="Bechner M."/>
            <person name="Bellec A."/>
            <person name="Berger A."/>
            <person name="Berges H."/>
            <person name="Bidwell S."/>
            <person name="Bisseling T."/>
            <person name="Choisne N."/>
            <person name="Couloux A."/>
            <person name="Denny R."/>
            <person name="Deshpande S."/>
            <person name="Dai X."/>
            <person name="Doyle J.J."/>
            <person name="Dudez A.M."/>
            <person name="Farmer A.D."/>
            <person name="Fouteau S."/>
            <person name="Franken C."/>
            <person name="Gibelin C."/>
            <person name="Gish J."/>
            <person name="Goldstein S."/>
            <person name="Gonzalez A.J."/>
            <person name="Green P.J."/>
            <person name="Hallab A."/>
            <person name="Hartog M."/>
            <person name="Hua A."/>
            <person name="Humphray S.J."/>
            <person name="Jeong D.H."/>
            <person name="Jing Y."/>
            <person name="Jocker A."/>
            <person name="Kenton S.M."/>
            <person name="Kim D.J."/>
            <person name="Klee K."/>
            <person name="Lai H."/>
            <person name="Lang C."/>
            <person name="Lin S."/>
            <person name="Macmil S.L."/>
            <person name="Magdelenat G."/>
            <person name="Matthews L."/>
            <person name="McCorrison J."/>
            <person name="Monaghan E.L."/>
            <person name="Mun J.H."/>
            <person name="Najar F.Z."/>
            <person name="Nicholson C."/>
            <person name="Noirot C."/>
            <person name="O'Bleness M."/>
            <person name="Paule C.R."/>
            <person name="Poulain J."/>
            <person name="Prion F."/>
            <person name="Qin B."/>
            <person name="Qu C."/>
            <person name="Retzel E.F."/>
            <person name="Riddle C."/>
            <person name="Sallet E."/>
            <person name="Samain S."/>
            <person name="Samson N."/>
            <person name="Sanders I."/>
            <person name="Saurat O."/>
            <person name="Scarpelli C."/>
            <person name="Schiex T."/>
            <person name="Segurens B."/>
            <person name="Severin A.J."/>
            <person name="Sherrier D.J."/>
            <person name="Shi R."/>
            <person name="Sims S."/>
            <person name="Singer S.R."/>
            <person name="Sinharoy S."/>
            <person name="Sterck L."/>
            <person name="Viollet A."/>
            <person name="Wang B.B."/>
            <person name="Wang K."/>
            <person name="Wang M."/>
            <person name="Wang X."/>
            <person name="Warfsmann J."/>
            <person name="Weissenbach J."/>
            <person name="White D.D."/>
            <person name="White J.D."/>
            <person name="Wiley G.B."/>
            <person name="Wincker P."/>
            <person name="Xing Y."/>
            <person name="Yang L."/>
            <person name="Yao Z."/>
            <person name="Ying F."/>
            <person name="Zhai J."/>
            <person name="Zhou L."/>
            <person name="Zuber A."/>
            <person name="Denarie J."/>
            <person name="Dixon R.A."/>
            <person name="May G.D."/>
            <person name="Schwartz D.C."/>
            <person name="Rogers J."/>
            <person name="Quetier F."/>
            <person name="Town C.D."/>
            <person name="Roe B.A."/>
        </authorList>
    </citation>
    <scope>NUCLEOTIDE SEQUENCE [LARGE SCALE GENOMIC DNA]</scope>
    <source>
        <strain evidence="2">A17</strain>
        <strain evidence="3 4">cv. Jemalong A17</strain>
    </source>
</reference>
<dbReference type="AlphaFoldDB" id="G7L8M6"/>
<keyword evidence="1" id="KW-0472">Membrane</keyword>
<dbReference type="EMBL" id="CM001224">
    <property type="protein sequence ID" value="AET03560.1"/>
    <property type="molecule type" value="Genomic_DNA"/>
</dbReference>
<feature type="transmembrane region" description="Helical" evidence="1">
    <location>
        <begin position="29"/>
        <end position="47"/>
    </location>
</feature>
<keyword evidence="1 2" id="KW-0812">Transmembrane</keyword>
<evidence type="ECO:0000313" key="3">
    <source>
        <dbReference type="EnsemblPlants" id="AET03560"/>
    </source>
</evidence>
<dbReference type="Proteomes" id="UP000002051">
    <property type="component" value="Chromosome 8"/>
</dbReference>
<accession>G7L8M6</accession>
<protein>
    <submittedName>
        <fullName evidence="2">Transmembrane protein, putative</fullName>
    </submittedName>
</protein>
<organism evidence="2 4">
    <name type="scientific">Medicago truncatula</name>
    <name type="common">Barrel medic</name>
    <name type="synonym">Medicago tribuloides</name>
    <dbReference type="NCBI Taxonomy" id="3880"/>
    <lineage>
        <taxon>Eukaryota</taxon>
        <taxon>Viridiplantae</taxon>
        <taxon>Streptophyta</taxon>
        <taxon>Embryophyta</taxon>
        <taxon>Tracheophyta</taxon>
        <taxon>Spermatophyta</taxon>
        <taxon>Magnoliopsida</taxon>
        <taxon>eudicotyledons</taxon>
        <taxon>Gunneridae</taxon>
        <taxon>Pentapetalae</taxon>
        <taxon>rosids</taxon>
        <taxon>fabids</taxon>
        <taxon>Fabales</taxon>
        <taxon>Fabaceae</taxon>
        <taxon>Papilionoideae</taxon>
        <taxon>50 kb inversion clade</taxon>
        <taxon>NPAAA clade</taxon>
        <taxon>Hologalegina</taxon>
        <taxon>IRL clade</taxon>
        <taxon>Trifolieae</taxon>
        <taxon>Medicago</taxon>
    </lineage>
</organism>
<dbReference type="EnsemblPlants" id="AET03560">
    <property type="protein sequence ID" value="AET03560"/>
    <property type="gene ID" value="MTR_8g072960"/>
</dbReference>
<gene>
    <name evidence="2" type="ordered locus">MTR_8g072960</name>
</gene>
<evidence type="ECO:0000313" key="4">
    <source>
        <dbReference type="Proteomes" id="UP000002051"/>
    </source>
</evidence>
<sequence length="74" mass="8031">MSYASVSPSKLFFSQSIVSAFSHSLPHHLLCFCLITCFSSLFLLSAFSPSPPSLFLSSRHSDGGDNGGDGEMRW</sequence>
<reference evidence="2 4" key="2">
    <citation type="journal article" date="2014" name="BMC Genomics">
        <title>An improved genome release (version Mt4.0) for the model legume Medicago truncatula.</title>
        <authorList>
            <person name="Tang H."/>
            <person name="Krishnakumar V."/>
            <person name="Bidwell S."/>
            <person name="Rosen B."/>
            <person name="Chan A."/>
            <person name="Zhou S."/>
            <person name="Gentzbittel L."/>
            <person name="Childs K.L."/>
            <person name="Yandell M."/>
            <person name="Gundlach H."/>
            <person name="Mayer K.F."/>
            <person name="Schwartz D.C."/>
            <person name="Town C.D."/>
        </authorList>
    </citation>
    <scope>GENOME REANNOTATION</scope>
    <source>
        <strain evidence="3 4">cv. Jemalong A17</strain>
    </source>
</reference>
<evidence type="ECO:0000256" key="1">
    <source>
        <dbReference type="SAM" id="Phobius"/>
    </source>
</evidence>
<dbReference type="HOGENOM" id="CLU_2691552_0_0_1"/>
<reference evidence="3" key="3">
    <citation type="submission" date="2015-04" db="UniProtKB">
        <authorList>
            <consortium name="EnsemblPlants"/>
        </authorList>
    </citation>
    <scope>IDENTIFICATION</scope>
    <source>
        <strain evidence="3">cv. Jemalong A17</strain>
    </source>
</reference>
<evidence type="ECO:0000313" key="2">
    <source>
        <dbReference type="EMBL" id="AET03560.1"/>
    </source>
</evidence>